<feature type="transmembrane region" description="Helical" evidence="1">
    <location>
        <begin position="181"/>
        <end position="200"/>
    </location>
</feature>
<name>A0A165EY05_EXIGL</name>
<protein>
    <recommendedName>
        <fullName evidence="4">Family A G protein-coupled receptor-like protein</fullName>
    </recommendedName>
</protein>
<accession>A0A165EY05</accession>
<sequence length="354" mass="38872">MSPMPTDNLPSTDVILPLITPLIVQDIITMITQSILFGAYFALEIFAIYHLLKGKGAQSLIAGAIFAMFVISTFLWGSNLAVLIQRINIVLGSRKDWIGFRLSIANASTQKLRYMDDIMFFVLWRIVVLQRWNMRTIVTLAMLWMGTLSAGTGLVGCLIHTNFPSPDDLPKTCTNLGNTAWLLSLTFNAICTGILARMTWVYRRTVGSMLNRKRTRVDRVLVTLVVSGVLYFVLGLPRLATFANPSLSPFPSNITFGIELIELSLYQVVGIYPTAVVVVLFLDSSTHSTISIMNRNAELSFAPHDHGGAVADGAGAAHPGRDAICSDNGRVTSPSLFARDSAAFDHEQMVIDKD</sequence>
<dbReference type="OrthoDB" id="3248740at2759"/>
<dbReference type="InParanoid" id="A0A165EY05"/>
<keyword evidence="1" id="KW-1133">Transmembrane helix</keyword>
<evidence type="ECO:0000313" key="3">
    <source>
        <dbReference type="Proteomes" id="UP000077266"/>
    </source>
</evidence>
<feature type="transmembrane region" description="Helical" evidence="1">
    <location>
        <begin position="263"/>
        <end position="282"/>
    </location>
</feature>
<reference evidence="2 3" key="1">
    <citation type="journal article" date="2016" name="Mol. Biol. Evol.">
        <title>Comparative Genomics of Early-Diverging Mushroom-Forming Fungi Provides Insights into the Origins of Lignocellulose Decay Capabilities.</title>
        <authorList>
            <person name="Nagy L.G."/>
            <person name="Riley R."/>
            <person name="Tritt A."/>
            <person name="Adam C."/>
            <person name="Daum C."/>
            <person name="Floudas D."/>
            <person name="Sun H."/>
            <person name="Yadav J.S."/>
            <person name="Pangilinan J."/>
            <person name="Larsson K.H."/>
            <person name="Matsuura K."/>
            <person name="Barry K."/>
            <person name="Labutti K."/>
            <person name="Kuo R."/>
            <person name="Ohm R.A."/>
            <person name="Bhattacharya S.S."/>
            <person name="Shirouzu T."/>
            <person name="Yoshinaga Y."/>
            <person name="Martin F.M."/>
            <person name="Grigoriev I.V."/>
            <person name="Hibbett D.S."/>
        </authorList>
    </citation>
    <scope>NUCLEOTIDE SEQUENCE [LARGE SCALE GENOMIC DNA]</scope>
    <source>
        <strain evidence="2 3">HHB12029</strain>
    </source>
</reference>
<feature type="transmembrane region" description="Helical" evidence="1">
    <location>
        <begin position="27"/>
        <end position="49"/>
    </location>
</feature>
<feature type="transmembrane region" description="Helical" evidence="1">
    <location>
        <begin position="61"/>
        <end position="84"/>
    </location>
</feature>
<keyword evidence="1" id="KW-0812">Transmembrane</keyword>
<keyword evidence="1" id="KW-0472">Membrane</keyword>
<gene>
    <name evidence="2" type="ORF">EXIGLDRAFT_751960</name>
</gene>
<dbReference type="EMBL" id="KV426111">
    <property type="protein sequence ID" value="KZV87946.1"/>
    <property type="molecule type" value="Genomic_DNA"/>
</dbReference>
<evidence type="ECO:0000313" key="2">
    <source>
        <dbReference type="EMBL" id="KZV87946.1"/>
    </source>
</evidence>
<keyword evidence="3" id="KW-1185">Reference proteome</keyword>
<dbReference type="Proteomes" id="UP000077266">
    <property type="component" value="Unassembled WGS sequence"/>
</dbReference>
<dbReference type="AlphaFoldDB" id="A0A165EY05"/>
<evidence type="ECO:0000256" key="1">
    <source>
        <dbReference type="SAM" id="Phobius"/>
    </source>
</evidence>
<proteinExistence type="predicted"/>
<evidence type="ECO:0008006" key="4">
    <source>
        <dbReference type="Google" id="ProtNLM"/>
    </source>
</evidence>
<feature type="transmembrane region" description="Helical" evidence="1">
    <location>
        <begin position="140"/>
        <end position="161"/>
    </location>
</feature>
<feature type="transmembrane region" description="Helical" evidence="1">
    <location>
        <begin position="220"/>
        <end position="243"/>
    </location>
</feature>
<organism evidence="2 3">
    <name type="scientific">Exidia glandulosa HHB12029</name>
    <dbReference type="NCBI Taxonomy" id="1314781"/>
    <lineage>
        <taxon>Eukaryota</taxon>
        <taxon>Fungi</taxon>
        <taxon>Dikarya</taxon>
        <taxon>Basidiomycota</taxon>
        <taxon>Agaricomycotina</taxon>
        <taxon>Agaricomycetes</taxon>
        <taxon>Auriculariales</taxon>
        <taxon>Exidiaceae</taxon>
        <taxon>Exidia</taxon>
    </lineage>
</organism>